<accession>A0A9Q1F0L4</accession>
<evidence type="ECO:0000313" key="2">
    <source>
        <dbReference type="Proteomes" id="UP001152622"/>
    </source>
</evidence>
<evidence type="ECO:0000313" key="1">
    <source>
        <dbReference type="EMBL" id="KAJ8348697.1"/>
    </source>
</evidence>
<organism evidence="1 2">
    <name type="scientific">Synaphobranchus kaupii</name>
    <name type="common">Kaup's arrowtooth eel</name>
    <dbReference type="NCBI Taxonomy" id="118154"/>
    <lineage>
        <taxon>Eukaryota</taxon>
        <taxon>Metazoa</taxon>
        <taxon>Chordata</taxon>
        <taxon>Craniata</taxon>
        <taxon>Vertebrata</taxon>
        <taxon>Euteleostomi</taxon>
        <taxon>Actinopterygii</taxon>
        <taxon>Neopterygii</taxon>
        <taxon>Teleostei</taxon>
        <taxon>Anguilliformes</taxon>
        <taxon>Synaphobranchidae</taxon>
        <taxon>Synaphobranchus</taxon>
    </lineage>
</organism>
<reference evidence="1" key="1">
    <citation type="journal article" date="2023" name="Science">
        <title>Genome structures resolve the early diversification of teleost fishes.</title>
        <authorList>
            <person name="Parey E."/>
            <person name="Louis A."/>
            <person name="Montfort J."/>
            <person name="Bouchez O."/>
            <person name="Roques C."/>
            <person name="Iampietro C."/>
            <person name="Lluch J."/>
            <person name="Castinel A."/>
            <person name="Donnadieu C."/>
            <person name="Desvignes T."/>
            <person name="Floi Bucao C."/>
            <person name="Jouanno E."/>
            <person name="Wen M."/>
            <person name="Mejri S."/>
            <person name="Dirks R."/>
            <person name="Jansen H."/>
            <person name="Henkel C."/>
            <person name="Chen W.J."/>
            <person name="Zahm M."/>
            <person name="Cabau C."/>
            <person name="Klopp C."/>
            <person name="Thompson A.W."/>
            <person name="Robinson-Rechavi M."/>
            <person name="Braasch I."/>
            <person name="Lecointre G."/>
            <person name="Bobe J."/>
            <person name="Postlethwait J.H."/>
            <person name="Berthelot C."/>
            <person name="Roest Crollius H."/>
            <person name="Guiguen Y."/>
        </authorList>
    </citation>
    <scope>NUCLEOTIDE SEQUENCE</scope>
    <source>
        <strain evidence="1">WJC10195</strain>
    </source>
</reference>
<comment type="caution">
    <text evidence="1">The sequence shown here is derived from an EMBL/GenBank/DDBJ whole genome shotgun (WGS) entry which is preliminary data.</text>
</comment>
<sequence>MSAPLIFSPALSTRGVTCIPKLLLATGRNSCAARASLRIKRTAAGPIPDTARIPPRPFFAPAGHRSAQRSADAHTFGISGLILSDDFITDHEVRDSVTEIPPICTGVYAAPITRPPRLSRAQRVDSPDALPFCFAET</sequence>
<protein>
    <submittedName>
        <fullName evidence="1">Uncharacterized protein</fullName>
    </submittedName>
</protein>
<dbReference type="EMBL" id="JAINUF010000010">
    <property type="protein sequence ID" value="KAJ8348697.1"/>
    <property type="molecule type" value="Genomic_DNA"/>
</dbReference>
<name>A0A9Q1F0L4_SYNKA</name>
<gene>
    <name evidence="1" type="ORF">SKAU_G00272860</name>
</gene>
<keyword evidence="2" id="KW-1185">Reference proteome</keyword>
<dbReference type="AlphaFoldDB" id="A0A9Q1F0L4"/>
<dbReference type="Proteomes" id="UP001152622">
    <property type="component" value="Chromosome 10"/>
</dbReference>
<proteinExistence type="predicted"/>